<dbReference type="GO" id="GO:0004521">
    <property type="term" value="F:RNA endonuclease activity"/>
    <property type="evidence" value="ECO:0007669"/>
    <property type="project" value="InterPro"/>
</dbReference>
<dbReference type="SUPFAM" id="SSF53933">
    <property type="entry name" value="Microbial ribonucleases"/>
    <property type="match status" value="1"/>
</dbReference>
<gene>
    <name evidence="3" type="ORF">Sgleb_14730</name>
</gene>
<protein>
    <submittedName>
        <fullName evidence="3">Uncharacterized protein</fullName>
    </submittedName>
</protein>
<proteinExistence type="predicted"/>
<dbReference type="EMBL" id="BLIO01000001">
    <property type="protein sequence ID" value="GFE13426.1"/>
    <property type="molecule type" value="Genomic_DNA"/>
</dbReference>
<evidence type="ECO:0000313" key="3">
    <source>
        <dbReference type="EMBL" id="GFE13426.1"/>
    </source>
</evidence>
<dbReference type="InterPro" id="IPR000026">
    <property type="entry name" value="N1-like"/>
</dbReference>
<comment type="caution">
    <text evidence="3">The sequence shown here is derived from an EMBL/GenBank/DDBJ whole genome shotgun (WGS) entry which is preliminary data.</text>
</comment>
<keyword evidence="2" id="KW-0378">Hydrolase</keyword>
<dbReference type="GO" id="GO:0003723">
    <property type="term" value="F:RNA binding"/>
    <property type="evidence" value="ECO:0007669"/>
    <property type="project" value="InterPro"/>
</dbReference>
<evidence type="ECO:0000256" key="2">
    <source>
        <dbReference type="ARBA" id="ARBA00022801"/>
    </source>
</evidence>
<dbReference type="Pfam" id="PF00545">
    <property type="entry name" value="Ribonuclease"/>
    <property type="match status" value="1"/>
</dbReference>
<evidence type="ECO:0000313" key="4">
    <source>
        <dbReference type="Proteomes" id="UP000430079"/>
    </source>
</evidence>
<name>A0A640STI5_9ACTN</name>
<sequence length="158" mass="16886">MSTRVILEGMRIPPRITRFGAVGALASALLIGGTAVTATPAVATTHAATSYATTAHVASVHVQGVGNVCYSKLPSQAHETLDLIEKGGPYPYPKDGTVFDNREGILPSQSTGYYHEFTVVTPGSPDRGARRIVAGEKKNEDYYTADHYKTFDLVDRGC</sequence>
<dbReference type="InterPro" id="IPR016191">
    <property type="entry name" value="Ribonuclease/ribotoxin"/>
</dbReference>
<accession>A0A640STI5</accession>
<dbReference type="GO" id="GO:0016787">
    <property type="term" value="F:hydrolase activity"/>
    <property type="evidence" value="ECO:0007669"/>
    <property type="project" value="UniProtKB-KW"/>
</dbReference>
<keyword evidence="1" id="KW-0540">Nuclease</keyword>
<reference evidence="3 4" key="1">
    <citation type="submission" date="2019-12" db="EMBL/GenBank/DDBJ databases">
        <title>Whole genome shotgun sequence of Streptomyces hygroscopicus subsp. glebosus NBRC 13786.</title>
        <authorList>
            <person name="Ichikawa N."/>
            <person name="Kimura A."/>
            <person name="Kitahashi Y."/>
            <person name="Komaki H."/>
            <person name="Tamura T."/>
        </authorList>
    </citation>
    <scope>NUCLEOTIDE SEQUENCE [LARGE SCALE GENOMIC DNA]</scope>
    <source>
        <strain evidence="3 4">NBRC 13786</strain>
    </source>
</reference>
<keyword evidence="4" id="KW-1185">Reference proteome</keyword>
<evidence type="ECO:0000256" key="1">
    <source>
        <dbReference type="ARBA" id="ARBA00022722"/>
    </source>
</evidence>
<organism evidence="3 4">
    <name type="scientific">Streptomyces glebosus</name>
    <dbReference type="NCBI Taxonomy" id="249580"/>
    <lineage>
        <taxon>Bacteria</taxon>
        <taxon>Bacillati</taxon>
        <taxon>Actinomycetota</taxon>
        <taxon>Actinomycetes</taxon>
        <taxon>Kitasatosporales</taxon>
        <taxon>Streptomycetaceae</taxon>
        <taxon>Streptomyces</taxon>
    </lineage>
</organism>
<dbReference type="Proteomes" id="UP000430079">
    <property type="component" value="Unassembled WGS sequence"/>
</dbReference>
<dbReference type="Gene3D" id="3.10.450.30">
    <property type="entry name" value="Microbial ribonucleases"/>
    <property type="match status" value="1"/>
</dbReference>
<dbReference type="AlphaFoldDB" id="A0A640STI5"/>